<evidence type="ECO:0000313" key="1">
    <source>
        <dbReference type="EMBL" id="PPK81639.1"/>
    </source>
</evidence>
<dbReference type="Proteomes" id="UP000237749">
    <property type="component" value="Unassembled WGS sequence"/>
</dbReference>
<name>A0A2S6HUW8_9FIRM</name>
<dbReference type="InterPro" id="IPR008861">
    <property type="entry name" value="GpX-like"/>
</dbReference>
<keyword evidence="2" id="KW-1185">Reference proteome</keyword>
<accession>A0A2S6HUW8</accession>
<reference evidence="1 2" key="1">
    <citation type="submission" date="2018-02" db="EMBL/GenBank/DDBJ databases">
        <title>Genomic Encyclopedia of Archaeal and Bacterial Type Strains, Phase II (KMG-II): from individual species to whole genera.</title>
        <authorList>
            <person name="Goeker M."/>
        </authorList>
    </citation>
    <scope>NUCLEOTIDE SEQUENCE [LARGE SCALE GENOMIC DNA]</scope>
    <source>
        <strain evidence="1 2">DSM 3808</strain>
    </source>
</reference>
<sequence>MTEQYVTEQGDTWDLAAKKVYGEEKYLDYLMSNNLNCLNYFIFPAGVSLKTPVLPTGTVNGVPEWRIKSK</sequence>
<organism evidence="1 2">
    <name type="scientific">Lacrimispora xylanisolvens</name>
    <dbReference type="NCBI Taxonomy" id="384636"/>
    <lineage>
        <taxon>Bacteria</taxon>
        <taxon>Bacillati</taxon>
        <taxon>Bacillota</taxon>
        <taxon>Clostridia</taxon>
        <taxon>Lachnospirales</taxon>
        <taxon>Lachnospiraceae</taxon>
        <taxon>Lacrimispora</taxon>
    </lineage>
</organism>
<evidence type="ECO:0000313" key="2">
    <source>
        <dbReference type="Proteomes" id="UP000237749"/>
    </source>
</evidence>
<proteinExistence type="predicted"/>
<dbReference type="RefSeq" id="WP_104436719.1">
    <property type="nucleotide sequence ID" value="NZ_PTJA01000004.1"/>
</dbReference>
<comment type="caution">
    <text evidence="1">The sequence shown here is derived from an EMBL/GenBank/DDBJ whole genome shotgun (WGS) entry which is preliminary data.</text>
</comment>
<dbReference type="EMBL" id="PTJA01000004">
    <property type="protein sequence ID" value="PPK81639.1"/>
    <property type="molecule type" value="Genomic_DNA"/>
</dbReference>
<protein>
    <submittedName>
        <fullName evidence="1">Tail protein X</fullName>
    </submittedName>
</protein>
<dbReference type="Pfam" id="PF05489">
    <property type="entry name" value="Phage_tail_X"/>
    <property type="match status" value="1"/>
</dbReference>
<dbReference type="OrthoDB" id="2941457at2"/>
<gene>
    <name evidence="1" type="ORF">BXY41_104442</name>
</gene>
<dbReference type="AlphaFoldDB" id="A0A2S6HUW8"/>